<dbReference type="GO" id="GO:0004252">
    <property type="term" value="F:serine-type endopeptidase activity"/>
    <property type="evidence" value="ECO:0007669"/>
    <property type="project" value="InterPro"/>
</dbReference>
<name>A0A8J3J251_9ACTN</name>
<accession>A0A8J3J251</accession>
<evidence type="ECO:0000313" key="5">
    <source>
        <dbReference type="Proteomes" id="UP000612808"/>
    </source>
</evidence>
<dbReference type="EMBL" id="BOMB01000023">
    <property type="protein sequence ID" value="GID13155.1"/>
    <property type="molecule type" value="Genomic_DNA"/>
</dbReference>
<feature type="region of interest" description="Disordered" evidence="3">
    <location>
        <begin position="1"/>
        <end position="39"/>
    </location>
</feature>
<dbReference type="PRINTS" id="PR00127">
    <property type="entry name" value="CLPPROTEASEP"/>
</dbReference>
<keyword evidence="4" id="KW-0645">Protease</keyword>
<dbReference type="PANTHER" id="PTHR10381">
    <property type="entry name" value="ATP-DEPENDENT CLP PROTEASE PROTEOLYTIC SUBUNIT"/>
    <property type="match status" value="1"/>
</dbReference>
<gene>
    <name evidence="4" type="primary">clpP_1</name>
    <name evidence="4" type="ORF">Aru02nite_40440</name>
</gene>
<protein>
    <recommendedName>
        <fullName evidence="2">ATP-dependent Clp protease proteolytic subunit</fullName>
    </recommendedName>
</protein>
<dbReference type="GO" id="GO:0009368">
    <property type="term" value="C:endopeptidase Clp complex"/>
    <property type="evidence" value="ECO:0007669"/>
    <property type="project" value="TreeGrafter"/>
</dbReference>
<dbReference type="AlphaFoldDB" id="A0A8J3J251"/>
<proteinExistence type="inferred from homology"/>
<evidence type="ECO:0000256" key="2">
    <source>
        <dbReference type="RuleBase" id="RU003567"/>
    </source>
</evidence>
<dbReference type="Gene3D" id="3.90.226.10">
    <property type="entry name" value="2-enoyl-CoA Hydratase, Chain A, domain 1"/>
    <property type="match status" value="1"/>
</dbReference>
<dbReference type="RefSeq" id="WP_203659903.1">
    <property type="nucleotide sequence ID" value="NZ_BAAAZM010000007.1"/>
</dbReference>
<dbReference type="GO" id="GO:0004176">
    <property type="term" value="F:ATP-dependent peptidase activity"/>
    <property type="evidence" value="ECO:0007669"/>
    <property type="project" value="InterPro"/>
</dbReference>
<comment type="similarity">
    <text evidence="1 2">Belongs to the peptidase S14 family.</text>
</comment>
<evidence type="ECO:0000256" key="1">
    <source>
        <dbReference type="ARBA" id="ARBA00007039"/>
    </source>
</evidence>
<dbReference type="InterPro" id="IPR023562">
    <property type="entry name" value="ClpP/TepA"/>
</dbReference>
<keyword evidence="5" id="KW-1185">Reference proteome</keyword>
<dbReference type="SUPFAM" id="SSF52096">
    <property type="entry name" value="ClpP/crotonase"/>
    <property type="match status" value="1"/>
</dbReference>
<dbReference type="PANTHER" id="PTHR10381:SF11">
    <property type="entry name" value="ATP-DEPENDENT CLP PROTEASE PROTEOLYTIC SUBUNIT, MITOCHONDRIAL"/>
    <property type="match status" value="1"/>
</dbReference>
<evidence type="ECO:0000313" key="4">
    <source>
        <dbReference type="EMBL" id="GID13155.1"/>
    </source>
</evidence>
<evidence type="ECO:0000256" key="3">
    <source>
        <dbReference type="SAM" id="MobiDB-lite"/>
    </source>
</evidence>
<dbReference type="Pfam" id="PF00574">
    <property type="entry name" value="CLP_protease"/>
    <property type="match status" value="1"/>
</dbReference>
<dbReference type="GO" id="GO:0051117">
    <property type="term" value="F:ATPase binding"/>
    <property type="evidence" value="ECO:0007669"/>
    <property type="project" value="TreeGrafter"/>
</dbReference>
<comment type="caution">
    <text evidence="4">The sequence shown here is derived from an EMBL/GenBank/DDBJ whole genome shotgun (WGS) entry which is preliminary data.</text>
</comment>
<sequence>MTATATARYGAWPGSTPEWQVPGGPTPGPGRPERRPAVSEAGVAPWLEQRMFEQQLVAVSGPVTAELASRVGSQLMTLDALAGPRGGRITMQVSSVDGDLSAAFALMDVLDLMRTPVRAVALGTVGGAALGVYAAATERVAYPHARFVVSEPRVDRLAGTADQVTLAAGAHLRLLEDLAVRLAERTGRTRAQIERELSDRHEMSATEAVEYGLVERLTSDDSGPAR</sequence>
<reference evidence="4" key="1">
    <citation type="submission" date="2021-01" db="EMBL/GenBank/DDBJ databases">
        <title>Whole genome shotgun sequence of Actinocatenispora rupis NBRC 107355.</title>
        <authorList>
            <person name="Komaki H."/>
            <person name="Tamura T."/>
        </authorList>
    </citation>
    <scope>NUCLEOTIDE SEQUENCE</scope>
    <source>
        <strain evidence="4">NBRC 107355</strain>
    </source>
</reference>
<dbReference type="GO" id="GO:0006515">
    <property type="term" value="P:protein quality control for misfolded or incompletely synthesized proteins"/>
    <property type="evidence" value="ECO:0007669"/>
    <property type="project" value="TreeGrafter"/>
</dbReference>
<keyword evidence="4" id="KW-0378">Hydrolase</keyword>
<organism evidence="4 5">
    <name type="scientific">Actinocatenispora rupis</name>
    <dbReference type="NCBI Taxonomy" id="519421"/>
    <lineage>
        <taxon>Bacteria</taxon>
        <taxon>Bacillati</taxon>
        <taxon>Actinomycetota</taxon>
        <taxon>Actinomycetes</taxon>
        <taxon>Micromonosporales</taxon>
        <taxon>Micromonosporaceae</taxon>
        <taxon>Actinocatenispora</taxon>
    </lineage>
</organism>
<dbReference type="InterPro" id="IPR001907">
    <property type="entry name" value="ClpP"/>
</dbReference>
<dbReference type="InterPro" id="IPR029045">
    <property type="entry name" value="ClpP/crotonase-like_dom_sf"/>
</dbReference>
<dbReference type="Proteomes" id="UP000612808">
    <property type="component" value="Unassembled WGS sequence"/>
</dbReference>